<dbReference type="Proteomes" id="UP000242469">
    <property type="component" value="Unassembled WGS sequence"/>
</dbReference>
<dbReference type="OrthoDB" id="6089296at2"/>
<dbReference type="AlphaFoldDB" id="A0A1H3XQZ4"/>
<dbReference type="Pfam" id="PF13466">
    <property type="entry name" value="STAS_2"/>
    <property type="match status" value="1"/>
</dbReference>
<evidence type="ECO:0000259" key="1">
    <source>
        <dbReference type="PROSITE" id="PS50801"/>
    </source>
</evidence>
<protein>
    <submittedName>
        <fullName evidence="2">Anti-anti-sigma factor</fullName>
    </submittedName>
</protein>
<evidence type="ECO:0000313" key="3">
    <source>
        <dbReference type="Proteomes" id="UP000242469"/>
    </source>
</evidence>
<dbReference type="PROSITE" id="PS50801">
    <property type="entry name" value="STAS"/>
    <property type="match status" value="1"/>
</dbReference>
<feature type="domain" description="STAS" evidence="1">
    <location>
        <begin position="15"/>
        <end position="100"/>
    </location>
</feature>
<organism evidence="2 3">
    <name type="scientific">Marinobacterium iners DSM 11526</name>
    <dbReference type="NCBI Taxonomy" id="1122198"/>
    <lineage>
        <taxon>Bacteria</taxon>
        <taxon>Pseudomonadati</taxon>
        <taxon>Pseudomonadota</taxon>
        <taxon>Gammaproteobacteria</taxon>
        <taxon>Oceanospirillales</taxon>
        <taxon>Oceanospirillaceae</taxon>
        <taxon>Marinobacterium</taxon>
    </lineage>
</organism>
<evidence type="ECO:0000313" key="2">
    <source>
        <dbReference type="EMBL" id="SEA00982.1"/>
    </source>
</evidence>
<dbReference type="SUPFAM" id="SSF52091">
    <property type="entry name" value="SpoIIaa-like"/>
    <property type="match status" value="1"/>
</dbReference>
<dbReference type="InterPro" id="IPR036513">
    <property type="entry name" value="STAS_dom_sf"/>
</dbReference>
<dbReference type="RefSeq" id="WP_091821715.1">
    <property type="nucleotide sequence ID" value="NZ_FNRJ01000001.1"/>
</dbReference>
<dbReference type="CDD" id="cd07043">
    <property type="entry name" value="STAS_anti-anti-sigma_factors"/>
    <property type="match status" value="1"/>
</dbReference>
<keyword evidence="3" id="KW-1185">Reference proteome</keyword>
<reference evidence="3" key="1">
    <citation type="submission" date="2016-10" db="EMBL/GenBank/DDBJ databases">
        <authorList>
            <person name="Varghese N."/>
            <person name="Submissions S."/>
        </authorList>
    </citation>
    <scope>NUCLEOTIDE SEQUENCE [LARGE SCALE GENOMIC DNA]</scope>
    <source>
        <strain evidence="3">DSM 11526</strain>
    </source>
</reference>
<dbReference type="InterPro" id="IPR058548">
    <property type="entry name" value="MlaB-like_STAS"/>
</dbReference>
<name>A0A1H3XQZ4_9GAMM</name>
<sequence length="100" mass="11085">MKLTVAKLDTSNDGVIRVSGDLTFQTVPALREPLLQELFAREGERRLNLEAVGRVDSSALSLWLVCQREAKRRGVNLILESPPQDLCSIAELVGLEGVRR</sequence>
<dbReference type="InterPro" id="IPR002645">
    <property type="entry name" value="STAS_dom"/>
</dbReference>
<dbReference type="Gene3D" id="3.30.750.24">
    <property type="entry name" value="STAS domain"/>
    <property type="match status" value="1"/>
</dbReference>
<proteinExistence type="predicted"/>
<accession>A0A1H3XQZ4</accession>
<dbReference type="STRING" id="1122198.SAMN02745729_101211"/>
<dbReference type="EMBL" id="FNRJ01000001">
    <property type="protein sequence ID" value="SEA00982.1"/>
    <property type="molecule type" value="Genomic_DNA"/>
</dbReference>
<gene>
    <name evidence="2" type="ORF">SAMN02745729_101211</name>
</gene>